<dbReference type="Proteomes" id="UP000265520">
    <property type="component" value="Unassembled WGS sequence"/>
</dbReference>
<evidence type="ECO:0000313" key="1">
    <source>
        <dbReference type="EMBL" id="MCI21080.1"/>
    </source>
</evidence>
<reference evidence="1 2" key="1">
    <citation type="journal article" date="2018" name="Front. Plant Sci.">
        <title>Red Clover (Trifolium pratense) and Zigzag Clover (T. medium) - A Picture of Genomic Similarities and Differences.</title>
        <authorList>
            <person name="Dluhosova J."/>
            <person name="Istvanek J."/>
            <person name="Nedelnik J."/>
            <person name="Repkova J."/>
        </authorList>
    </citation>
    <scope>NUCLEOTIDE SEQUENCE [LARGE SCALE GENOMIC DNA]</scope>
    <source>
        <strain evidence="2">cv. 10/8</strain>
        <tissue evidence="1">Leaf</tissue>
    </source>
</reference>
<organism evidence="1 2">
    <name type="scientific">Trifolium medium</name>
    <dbReference type="NCBI Taxonomy" id="97028"/>
    <lineage>
        <taxon>Eukaryota</taxon>
        <taxon>Viridiplantae</taxon>
        <taxon>Streptophyta</taxon>
        <taxon>Embryophyta</taxon>
        <taxon>Tracheophyta</taxon>
        <taxon>Spermatophyta</taxon>
        <taxon>Magnoliopsida</taxon>
        <taxon>eudicotyledons</taxon>
        <taxon>Gunneridae</taxon>
        <taxon>Pentapetalae</taxon>
        <taxon>rosids</taxon>
        <taxon>fabids</taxon>
        <taxon>Fabales</taxon>
        <taxon>Fabaceae</taxon>
        <taxon>Papilionoideae</taxon>
        <taxon>50 kb inversion clade</taxon>
        <taxon>NPAAA clade</taxon>
        <taxon>Hologalegina</taxon>
        <taxon>IRL clade</taxon>
        <taxon>Trifolieae</taxon>
        <taxon>Trifolium</taxon>
    </lineage>
</organism>
<name>A0A392QBH5_9FABA</name>
<dbReference type="AlphaFoldDB" id="A0A392QBH5"/>
<keyword evidence="2" id="KW-1185">Reference proteome</keyword>
<evidence type="ECO:0000313" key="2">
    <source>
        <dbReference type="Proteomes" id="UP000265520"/>
    </source>
</evidence>
<dbReference type="EMBL" id="LXQA010123175">
    <property type="protein sequence ID" value="MCI21080.1"/>
    <property type="molecule type" value="Genomic_DNA"/>
</dbReference>
<dbReference type="InterPro" id="IPR007877">
    <property type="entry name" value="DUF707"/>
</dbReference>
<proteinExistence type="predicted"/>
<accession>A0A392QBH5</accession>
<protein>
    <submittedName>
        <fullName evidence="1">Uncharacterized protein</fullName>
    </submittedName>
</protein>
<sequence length="18" mass="2181">MAPVFSRAAWYCTWHLIQ</sequence>
<dbReference type="Pfam" id="PF05212">
    <property type="entry name" value="DUF707"/>
    <property type="match status" value="1"/>
</dbReference>
<feature type="non-terminal residue" evidence="1">
    <location>
        <position position="18"/>
    </location>
</feature>
<comment type="caution">
    <text evidence="1">The sequence shown here is derived from an EMBL/GenBank/DDBJ whole genome shotgun (WGS) entry which is preliminary data.</text>
</comment>